<dbReference type="RefSeq" id="XP_024930493.3">
    <property type="nucleotide sequence ID" value="XM_025074725.3"/>
</dbReference>
<dbReference type="CDD" id="cd22159">
    <property type="entry name" value="F-box_AtTIR1-like"/>
    <property type="match status" value="1"/>
</dbReference>
<keyword evidence="3" id="KW-1185">Reference proteome</keyword>
<evidence type="ECO:0000259" key="1">
    <source>
        <dbReference type="Pfam" id="PF18511"/>
    </source>
</evidence>
<dbReference type="GeneID" id="112492009"/>
<dbReference type="GO" id="GO:0031146">
    <property type="term" value="P:SCF-dependent proteasomal ubiquitin-dependent protein catabolic process"/>
    <property type="evidence" value="ECO:0007669"/>
    <property type="project" value="TreeGrafter"/>
</dbReference>
<dbReference type="Pfam" id="PF25372">
    <property type="entry name" value="DUF7885"/>
    <property type="match status" value="1"/>
</dbReference>
<dbReference type="PANTHER" id="PTHR13318">
    <property type="entry name" value="PARTNER OF PAIRED, ISOFORM B-RELATED"/>
    <property type="match status" value="1"/>
</dbReference>
<organism evidence="3 4">
    <name type="scientific">Ziziphus jujuba</name>
    <name type="common">Chinese jujube</name>
    <name type="synonym">Ziziphus sativa</name>
    <dbReference type="NCBI Taxonomy" id="326968"/>
    <lineage>
        <taxon>Eukaryota</taxon>
        <taxon>Viridiplantae</taxon>
        <taxon>Streptophyta</taxon>
        <taxon>Embryophyta</taxon>
        <taxon>Tracheophyta</taxon>
        <taxon>Spermatophyta</taxon>
        <taxon>Magnoliopsida</taxon>
        <taxon>eudicotyledons</taxon>
        <taxon>Gunneridae</taxon>
        <taxon>Pentapetalae</taxon>
        <taxon>rosids</taxon>
        <taxon>fabids</taxon>
        <taxon>Rosales</taxon>
        <taxon>Rhamnaceae</taxon>
        <taxon>Paliureae</taxon>
        <taxon>Ziziphus</taxon>
    </lineage>
</organism>
<evidence type="ECO:0000259" key="2">
    <source>
        <dbReference type="Pfam" id="PF25372"/>
    </source>
</evidence>
<feature type="domain" description="F-box/LRR-repeat protein 15-like leucin rich repeat" evidence="2">
    <location>
        <begin position="107"/>
        <end position="251"/>
    </location>
</feature>
<dbReference type="GO" id="GO:0019005">
    <property type="term" value="C:SCF ubiquitin ligase complex"/>
    <property type="evidence" value="ECO:0007669"/>
    <property type="project" value="TreeGrafter"/>
</dbReference>
<dbReference type="Proteomes" id="UP001652623">
    <property type="component" value="Chromosome 5"/>
</dbReference>
<dbReference type="InParanoid" id="A0A6P6G8P0"/>
<dbReference type="InterPro" id="IPR057207">
    <property type="entry name" value="FBXL15_LRR"/>
</dbReference>
<protein>
    <submittedName>
        <fullName evidence="4">F-box/LRR-repeat protein 4</fullName>
    </submittedName>
</protein>
<dbReference type="AlphaFoldDB" id="A0A6P6G8P0"/>
<dbReference type="InterPro" id="IPR041567">
    <property type="entry name" value="COI1_F-box"/>
</dbReference>
<dbReference type="KEGG" id="zju:112492009"/>
<dbReference type="SUPFAM" id="SSF52047">
    <property type="entry name" value="RNI-like"/>
    <property type="match status" value="1"/>
</dbReference>
<feature type="domain" description="COI1 F-box" evidence="1">
    <location>
        <begin position="3"/>
        <end position="41"/>
    </location>
</feature>
<dbReference type="InterPro" id="IPR006553">
    <property type="entry name" value="Leu-rich_rpt_Cys-con_subtyp"/>
</dbReference>
<dbReference type="InterPro" id="IPR032675">
    <property type="entry name" value="LRR_dom_sf"/>
</dbReference>
<evidence type="ECO:0000313" key="4">
    <source>
        <dbReference type="RefSeq" id="XP_024930493.3"/>
    </source>
</evidence>
<evidence type="ECO:0000313" key="3">
    <source>
        <dbReference type="Proteomes" id="UP001652623"/>
    </source>
</evidence>
<proteinExistence type="predicted"/>
<dbReference type="Gene3D" id="3.80.10.10">
    <property type="entry name" value="Ribonuclease Inhibitor"/>
    <property type="match status" value="2"/>
</dbReference>
<reference evidence="4" key="1">
    <citation type="submission" date="2025-08" db="UniProtKB">
        <authorList>
            <consortium name="RefSeq"/>
        </authorList>
    </citation>
    <scope>IDENTIFICATION</scope>
    <source>
        <tissue evidence="4">Seedling</tissue>
    </source>
</reference>
<sequence>MSKLGDDELSLILNWVNDRNDRKSFSEVCKHWLRVEGLARSSIRVFELDRLPHLLSRFPNLVTFETSEFITDTDLAILARKCPRIEVVNFAIKRPRLVDSDNFDGQSSYHDVGDEGLIALANGCPKLSKVSMRRRKNIGNAGVLSLLESAKCLTNLDFGWCSLVSDEALEAIGSANSITVLNLLGCSLITDRGLAWLSNGSSSKTIKKLVLAECDRITDCGVTLLQRMSGLEELNLAECGPKITDIGGVAIAAIQSLKRLNLSWLVNVSDPTLVALAENCPVLANLDVTGCELVTGAGVRAFAGHGCLEVFVLPSCYNVNVLDVEHLAVGCRSLQIIVLDKGLRIWVTTQIHDRIGRFCNLVWR</sequence>
<accession>A0A6P6G8P0</accession>
<dbReference type="SMART" id="SM00367">
    <property type="entry name" value="LRR_CC"/>
    <property type="match status" value="6"/>
</dbReference>
<name>A0A6P6G8P0_ZIZJJ</name>
<gene>
    <name evidence="4" type="primary">LOC112492009</name>
</gene>
<dbReference type="Pfam" id="PF18511">
    <property type="entry name" value="F-box_5"/>
    <property type="match status" value="1"/>
</dbReference>